<dbReference type="EMBL" id="HBJA01074678">
    <property type="protein sequence ID" value="CAE0815047.1"/>
    <property type="molecule type" value="Transcribed_RNA"/>
</dbReference>
<sequence>MSAARTESHEAMRWDAAAPWGVHTPGAQFRLRCFQPTSAMCRLASPSRSACQRLHAFPTPQGGADQHLQVAHTVVVSRKSSLWLNCMPLVSEEPPQRGQNAIVNYPQTESIALTLCPRLLVCVGSGLQSCQGSHGSESLHAVLSCM</sequence>
<reference evidence="1" key="1">
    <citation type="submission" date="2021-01" db="EMBL/GenBank/DDBJ databases">
        <authorList>
            <person name="Corre E."/>
            <person name="Pelletier E."/>
            <person name="Niang G."/>
            <person name="Scheremetjew M."/>
            <person name="Finn R."/>
            <person name="Kale V."/>
            <person name="Holt S."/>
            <person name="Cochrane G."/>
            <person name="Meng A."/>
            <person name="Brown T."/>
            <person name="Cohen L."/>
        </authorList>
    </citation>
    <scope>NUCLEOTIDE SEQUENCE</scope>
    <source>
        <strain evidence="1">CCMP1594</strain>
    </source>
</reference>
<evidence type="ECO:0000313" key="1">
    <source>
        <dbReference type="EMBL" id="CAE0815047.1"/>
    </source>
</evidence>
<dbReference type="AlphaFoldDB" id="A0A7S4D3H8"/>
<proteinExistence type="predicted"/>
<name>A0A7S4D3H8_9EUGL</name>
<organism evidence="1">
    <name type="scientific">Eutreptiella gymnastica</name>
    <dbReference type="NCBI Taxonomy" id="73025"/>
    <lineage>
        <taxon>Eukaryota</taxon>
        <taxon>Discoba</taxon>
        <taxon>Euglenozoa</taxon>
        <taxon>Euglenida</taxon>
        <taxon>Spirocuta</taxon>
        <taxon>Euglenophyceae</taxon>
        <taxon>Eutreptiales</taxon>
        <taxon>Eutreptiaceae</taxon>
        <taxon>Eutreptiella</taxon>
    </lineage>
</organism>
<protein>
    <submittedName>
        <fullName evidence="1">Uncharacterized protein</fullName>
    </submittedName>
</protein>
<gene>
    <name evidence="1" type="ORF">EGYM00163_LOCUS26204</name>
</gene>
<accession>A0A7S4D3H8</accession>